<evidence type="ECO:0000256" key="3">
    <source>
        <dbReference type="ARBA" id="ARBA00022989"/>
    </source>
</evidence>
<dbReference type="Proteomes" id="UP001258315">
    <property type="component" value="Unassembled WGS sequence"/>
</dbReference>
<dbReference type="Pfam" id="PF06271">
    <property type="entry name" value="RDD"/>
    <property type="match status" value="1"/>
</dbReference>
<evidence type="ECO:0000256" key="4">
    <source>
        <dbReference type="ARBA" id="ARBA00023136"/>
    </source>
</evidence>
<keyword evidence="2 5" id="KW-0812">Transmembrane</keyword>
<comment type="caution">
    <text evidence="7">The sequence shown here is derived from an EMBL/GenBank/DDBJ whole genome shotgun (WGS) entry which is preliminary data.</text>
</comment>
<feature type="domain" description="RDD" evidence="6">
    <location>
        <begin position="12"/>
        <end position="169"/>
    </location>
</feature>
<comment type="subcellular location">
    <subcellularLocation>
        <location evidence="1">Membrane</location>
        <topology evidence="1">Multi-pass membrane protein</topology>
    </subcellularLocation>
</comment>
<keyword evidence="4 5" id="KW-0472">Membrane</keyword>
<dbReference type="RefSeq" id="WP_311949031.1">
    <property type="nucleotide sequence ID" value="NZ_JAVLVU010000001.1"/>
</dbReference>
<keyword evidence="3 5" id="KW-1133">Transmembrane helix</keyword>
<accession>A0ABU3GRU3</accession>
<name>A0ABU3GRU3_9SPHI</name>
<dbReference type="InterPro" id="IPR010432">
    <property type="entry name" value="RDD"/>
</dbReference>
<feature type="transmembrane region" description="Helical" evidence="5">
    <location>
        <begin position="57"/>
        <end position="79"/>
    </location>
</feature>
<dbReference type="EMBL" id="JAVLVU010000001">
    <property type="protein sequence ID" value="MDT3402497.1"/>
    <property type="molecule type" value="Genomic_DNA"/>
</dbReference>
<evidence type="ECO:0000256" key="5">
    <source>
        <dbReference type="SAM" id="Phobius"/>
    </source>
</evidence>
<feature type="transmembrane region" description="Helical" evidence="5">
    <location>
        <begin position="21"/>
        <end position="45"/>
    </location>
</feature>
<evidence type="ECO:0000313" key="7">
    <source>
        <dbReference type="EMBL" id="MDT3402497.1"/>
    </source>
</evidence>
<evidence type="ECO:0000259" key="6">
    <source>
        <dbReference type="Pfam" id="PF06271"/>
    </source>
</evidence>
<keyword evidence="8" id="KW-1185">Reference proteome</keyword>
<evidence type="ECO:0000256" key="1">
    <source>
        <dbReference type="ARBA" id="ARBA00004141"/>
    </source>
</evidence>
<evidence type="ECO:0000313" key="8">
    <source>
        <dbReference type="Proteomes" id="UP001258315"/>
    </source>
</evidence>
<protein>
    <submittedName>
        <fullName evidence="7">RDD family membrane protein YckC</fullName>
    </submittedName>
</protein>
<reference evidence="8" key="1">
    <citation type="submission" date="2023-07" db="EMBL/GenBank/DDBJ databases">
        <title>Functional and genomic diversity of the sorghum phyllosphere microbiome.</title>
        <authorList>
            <person name="Shade A."/>
        </authorList>
    </citation>
    <scope>NUCLEOTIDE SEQUENCE [LARGE SCALE GENOMIC DNA]</scope>
    <source>
        <strain evidence="8">SORGH_AS_0422</strain>
    </source>
</reference>
<evidence type="ECO:0000256" key="2">
    <source>
        <dbReference type="ARBA" id="ARBA00022692"/>
    </source>
</evidence>
<gene>
    <name evidence="7" type="ORF">QE417_001569</name>
</gene>
<organism evidence="7 8">
    <name type="scientific">Mucilaginibacter terrae</name>
    <dbReference type="NCBI Taxonomy" id="1955052"/>
    <lineage>
        <taxon>Bacteria</taxon>
        <taxon>Pseudomonadati</taxon>
        <taxon>Bacteroidota</taxon>
        <taxon>Sphingobacteriia</taxon>
        <taxon>Sphingobacteriales</taxon>
        <taxon>Sphingobacteriaceae</taxon>
        <taxon>Mucilaginibacter</taxon>
    </lineage>
</organism>
<proteinExistence type="predicted"/>
<sequence>MILFGRLRMLLLRTIAYLVDSFILFILVIAGFQCFLLILGLHPFIGRHLYSITGNELHLWLFFSVTIPVYMYYVTMFNTRAQATLGMRAVRLQIQTPGRMGLGKAMLRASVMLIPWEATHVAMCYPKPIWIDNQLQSPLFYTALGLTALYWLLPLLNLNEKSAHDWITGTNVIQWQVPTSKKP</sequence>